<accession>A0ABY7E4L6</accession>
<proteinExistence type="predicted"/>
<evidence type="ECO:0000313" key="1">
    <source>
        <dbReference type="EMBL" id="WAR03349.1"/>
    </source>
</evidence>
<organism evidence="1 2">
    <name type="scientific">Mya arenaria</name>
    <name type="common">Soft-shell clam</name>
    <dbReference type="NCBI Taxonomy" id="6604"/>
    <lineage>
        <taxon>Eukaryota</taxon>
        <taxon>Metazoa</taxon>
        <taxon>Spiralia</taxon>
        <taxon>Lophotrochozoa</taxon>
        <taxon>Mollusca</taxon>
        <taxon>Bivalvia</taxon>
        <taxon>Autobranchia</taxon>
        <taxon>Heteroconchia</taxon>
        <taxon>Euheterodonta</taxon>
        <taxon>Imparidentia</taxon>
        <taxon>Neoheterodontei</taxon>
        <taxon>Myida</taxon>
        <taxon>Myoidea</taxon>
        <taxon>Myidae</taxon>
        <taxon>Mya</taxon>
    </lineage>
</organism>
<reference evidence="1" key="1">
    <citation type="submission" date="2022-11" db="EMBL/GenBank/DDBJ databases">
        <title>Centuries of genome instability and evolution in soft-shell clam transmissible cancer (bioRxiv).</title>
        <authorList>
            <person name="Hart S.F.M."/>
            <person name="Yonemitsu M.A."/>
            <person name="Giersch R.M."/>
            <person name="Beal B.F."/>
            <person name="Arriagada G."/>
            <person name="Davis B.W."/>
            <person name="Ostrander E.A."/>
            <person name="Goff S.P."/>
            <person name="Metzger M.J."/>
        </authorList>
    </citation>
    <scope>NUCLEOTIDE SEQUENCE</scope>
    <source>
        <strain evidence="1">MELC-2E11</strain>
        <tissue evidence="1">Siphon/mantle</tissue>
    </source>
</reference>
<gene>
    <name evidence="1" type="ORF">MAR_009907</name>
</gene>
<dbReference type="EMBL" id="CP111015">
    <property type="protein sequence ID" value="WAR03349.1"/>
    <property type="molecule type" value="Genomic_DNA"/>
</dbReference>
<protein>
    <submittedName>
        <fullName evidence="1">Uncharacterized protein</fullName>
    </submittedName>
</protein>
<keyword evidence="2" id="KW-1185">Reference proteome</keyword>
<name>A0ABY7E4L6_MYAAR</name>
<evidence type="ECO:0000313" key="2">
    <source>
        <dbReference type="Proteomes" id="UP001164746"/>
    </source>
</evidence>
<sequence length="125" mass="14275">MPGLQQVESIIAADILILQHDAYDKYEETILAGENLLNFTDLCGKMTAEEYQIIELIMTGNFLNYHVQWSSHGYSALTISMMLNGTRCISENIFSVRNAPCHLRRACRRKVTCTQYKLTIICHDT</sequence>
<dbReference type="Proteomes" id="UP001164746">
    <property type="component" value="Chromosome 4"/>
</dbReference>